<evidence type="ECO:0000259" key="5">
    <source>
        <dbReference type="PROSITE" id="PS51471"/>
    </source>
</evidence>
<dbReference type="PROSITE" id="PS51471">
    <property type="entry name" value="FE2OG_OXY"/>
    <property type="match status" value="2"/>
</dbReference>
<keyword evidence="2 4" id="KW-0479">Metal-binding</keyword>
<dbReference type="GO" id="GO:0046872">
    <property type="term" value="F:metal ion binding"/>
    <property type="evidence" value="ECO:0007669"/>
    <property type="project" value="UniProtKB-KW"/>
</dbReference>
<dbReference type="InterPro" id="IPR005123">
    <property type="entry name" value="Oxoglu/Fe-dep_dioxygenase_dom"/>
</dbReference>
<feature type="domain" description="Fe2OG dioxygenase" evidence="5">
    <location>
        <begin position="300"/>
        <end position="402"/>
    </location>
</feature>
<dbReference type="Pfam" id="PF03171">
    <property type="entry name" value="2OG-FeII_Oxy"/>
    <property type="match status" value="2"/>
</dbReference>
<evidence type="ECO:0000256" key="1">
    <source>
        <dbReference type="ARBA" id="ARBA00008056"/>
    </source>
</evidence>
<name>A0AAV6L4W9_9ERIC</name>
<feature type="domain" description="Fe2OG dioxygenase" evidence="5">
    <location>
        <begin position="49"/>
        <end position="149"/>
    </location>
</feature>
<organism evidence="6 7">
    <name type="scientific">Rhododendron griersonianum</name>
    <dbReference type="NCBI Taxonomy" id="479676"/>
    <lineage>
        <taxon>Eukaryota</taxon>
        <taxon>Viridiplantae</taxon>
        <taxon>Streptophyta</taxon>
        <taxon>Embryophyta</taxon>
        <taxon>Tracheophyta</taxon>
        <taxon>Spermatophyta</taxon>
        <taxon>Magnoliopsida</taxon>
        <taxon>eudicotyledons</taxon>
        <taxon>Gunneridae</taxon>
        <taxon>Pentapetalae</taxon>
        <taxon>asterids</taxon>
        <taxon>Ericales</taxon>
        <taxon>Ericaceae</taxon>
        <taxon>Ericoideae</taxon>
        <taxon>Rhodoreae</taxon>
        <taxon>Rhododendron</taxon>
    </lineage>
</organism>
<reference evidence="6" key="1">
    <citation type="submission" date="2020-08" db="EMBL/GenBank/DDBJ databases">
        <title>Plant Genome Project.</title>
        <authorList>
            <person name="Zhang R.-G."/>
        </authorList>
    </citation>
    <scope>NUCLEOTIDE SEQUENCE</scope>
    <source>
        <strain evidence="6">WSP0</strain>
        <tissue evidence="6">Leaf</tissue>
    </source>
</reference>
<sequence length="449" mass="51841">MSYDSRYCRETIDEYATNIDSVIGNLFKAMAKSLKLAENSFSKQFGERPIMQGRFVLYPTCTRPDQVFGVKPHSDGSGVTVLLQDKEVQGLQVLKEDQWLKVPIIPHALFVNLGDQMQILSNGAFKSPIHRVVTNREREKMSVVMFKKPEPEKEIEPVDQLVDEKRPRLYKKVKNYSTLHYECFQKGLFLDKVREVIIKFFELPIEEKQRHGKAAVAKEGYGLDSLVTEKQVIDWSDRLSVLIYPEDQRDLKLWPEKPQDFRETIEEYAMNIDSVVSILFKAMAKSLKLEESSFSKQFGDRSVMQGRFILYPTCTRPDQVFGVKPHSDGSGVTVLLQDKEVQGLQVLKDDQWLTVPVIPHALFVNLGDQMQIMSNGVFKSPFHRVVTNREREKITVAMFKRPDPEKEIEPVDQLVDEKRPRLYKKVKNYAALNYECFQKGLVPLDTVKI</sequence>
<dbReference type="Proteomes" id="UP000823749">
    <property type="component" value="Chromosome 3"/>
</dbReference>
<evidence type="ECO:0000256" key="3">
    <source>
        <dbReference type="ARBA" id="ARBA00023004"/>
    </source>
</evidence>
<dbReference type="Gene3D" id="2.60.120.330">
    <property type="entry name" value="B-lactam Antibiotic, Isopenicillin N Synthase, Chain"/>
    <property type="match status" value="2"/>
</dbReference>
<evidence type="ECO:0000313" key="6">
    <source>
        <dbReference type="EMBL" id="KAG5559484.1"/>
    </source>
</evidence>
<accession>A0AAV6L4W9</accession>
<comment type="caution">
    <text evidence="6">The sequence shown here is derived from an EMBL/GenBank/DDBJ whole genome shotgun (WGS) entry which is preliminary data.</text>
</comment>
<dbReference type="InterPro" id="IPR027443">
    <property type="entry name" value="IPNS-like_sf"/>
</dbReference>
<dbReference type="GO" id="GO:0016705">
    <property type="term" value="F:oxidoreductase activity, acting on paired donors, with incorporation or reduction of molecular oxygen"/>
    <property type="evidence" value="ECO:0007669"/>
    <property type="project" value="UniProtKB-ARBA"/>
</dbReference>
<evidence type="ECO:0000256" key="4">
    <source>
        <dbReference type="RuleBase" id="RU003682"/>
    </source>
</evidence>
<dbReference type="SUPFAM" id="SSF51197">
    <property type="entry name" value="Clavaminate synthase-like"/>
    <property type="match status" value="2"/>
</dbReference>
<keyword evidence="4" id="KW-0560">Oxidoreductase</keyword>
<protein>
    <recommendedName>
        <fullName evidence="5">Fe2OG dioxygenase domain-containing protein</fullName>
    </recommendedName>
</protein>
<proteinExistence type="inferred from homology"/>
<dbReference type="EMBL" id="JACTNZ010000003">
    <property type="protein sequence ID" value="KAG5559484.1"/>
    <property type="molecule type" value="Genomic_DNA"/>
</dbReference>
<dbReference type="AlphaFoldDB" id="A0AAV6L4W9"/>
<keyword evidence="7" id="KW-1185">Reference proteome</keyword>
<keyword evidence="3 4" id="KW-0408">Iron</keyword>
<dbReference type="FunFam" id="2.60.120.330:FF:000079">
    <property type="entry name" value="Protein SRG1"/>
    <property type="match status" value="1"/>
</dbReference>
<dbReference type="InterPro" id="IPR026992">
    <property type="entry name" value="DIOX_N"/>
</dbReference>
<dbReference type="PANTHER" id="PTHR47991">
    <property type="entry name" value="OXOGLUTARATE/IRON-DEPENDENT DIOXYGENASE"/>
    <property type="match status" value="1"/>
</dbReference>
<dbReference type="InterPro" id="IPR044861">
    <property type="entry name" value="IPNS-like_FE2OG_OXY"/>
</dbReference>
<dbReference type="InterPro" id="IPR050295">
    <property type="entry name" value="Plant_2OG-oxidoreductases"/>
</dbReference>
<evidence type="ECO:0000313" key="7">
    <source>
        <dbReference type="Proteomes" id="UP000823749"/>
    </source>
</evidence>
<comment type="similarity">
    <text evidence="1 4">Belongs to the iron/ascorbate-dependent oxidoreductase family.</text>
</comment>
<gene>
    <name evidence="6" type="ORF">RHGRI_009125</name>
</gene>
<dbReference type="Pfam" id="PF14226">
    <property type="entry name" value="DIOX_N"/>
    <property type="match status" value="1"/>
</dbReference>
<evidence type="ECO:0000256" key="2">
    <source>
        <dbReference type="ARBA" id="ARBA00022723"/>
    </source>
</evidence>